<dbReference type="InterPro" id="IPR013785">
    <property type="entry name" value="Aldolase_TIM"/>
</dbReference>
<dbReference type="HOGENOM" id="CLU_012153_2_0_10"/>
<keyword evidence="4" id="KW-0521">NADP</keyword>
<proteinExistence type="predicted"/>
<dbReference type="EMBL" id="ADLV01000019">
    <property type="protein sequence ID" value="EGK02117.1"/>
    <property type="molecule type" value="Genomic_DNA"/>
</dbReference>
<dbReference type="GO" id="GO:0050661">
    <property type="term" value="F:NADP binding"/>
    <property type="evidence" value="ECO:0007669"/>
    <property type="project" value="InterPro"/>
</dbReference>
<dbReference type="AlphaFoldDB" id="F5IXD4"/>
<dbReference type="CDD" id="cd02932">
    <property type="entry name" value="OYE_YqiM_FMN"/>
    <property type="match status" value="1"/>
</dbReference>
<evidence type="ECO:0000256" key="1">
    <source>
        <dbReference type="ARBA" id="ARBA00001917"/>
    </source>
</evidence>
<evidence type="ECO:0000256" key="2">
    <source>
        <dbReference type="ARBA" id="ARBA00022630"/>
    </source>
</evidence>
<name>F5IXD4_9BACT</name>
<evidence type="ECO:0000256" key="5">
    <source>
        <dbReference type="ARBA" id="ARBA00023002"/>
    </source>
</evidence>
<evidence type="ECO:0000256" key="4">
    <source>
        <dbReference type="ARBA" id="ARBA00022857"/>
    </source>
</evidence>
<dbReference type="eggNOG" id="COG1902">
    <property type="taxonomic scope" value="Bacteria"/>
</dbReference>
<evidence type="ECO:0000256" key="3">
    <source>
        <dbReference type="ARBA" id="ARBA00022643"/>
    </source>
</evidence>
<keyword evidence="2" id="KW-0285">Flavoprotein</keyword>
<feature type="domain" description="NADH:flavin oxidoreductase/NADH oxidase N-terminal" evidence="6">
    <location>
        <begin position="3"/>
        <end position="341"/>
    </location>
</feature>
<protein>
    <recommendedName>
        <fullName evidence="6">NADH:flavin oxidoreductase/NADH oxidase N-terminal domain-containing protein</fullName>
    </recommendedName>
</protein>
<sequence length="370" mass="40748">MSKLFSQINIGQLTLDNRIVVPPMCQYSAVNGQATEWHLMHYGSLALSGAGLLIVEATGVVPEGRISYGDLGLWDDKTAFALKKVVDFIRLHSQIPLAIQLSHAGRKASTDLGWKPNRYIAPDNPNGWQTYAPSAEPLKAGGTIPKELSKNEIKAIIHQFAEAARRAVEIGFNAIELHGAHGYLIHQFLSPITNKREDEYGGSLENRIRFVLEVFDAVTLATPKGFPVCIRISATDWIENGWDLAQSIELARQLDERGCGYIHVSTGGLDGELQKLSALYPGYQLPFAEAIKKEVKMPVIGVGLITQSQQAENAIKESKADLIAVGRGMLYDTRWAWHAAAELGAKVVGVKQYIRCKPHEVKDLFNEINP</sequence>
<dbReference type="OrthoDB" id="9772736at2"/>
<dbReference type="GO" id="GO:0003959">
    <property type="term" value="F:NADPH dehydrogenase activity"/>
    <property type="evidence" value="ECO:0007669"/>
    <property type="project" value="InterPro"/>
</dbReference>
<organism evidence="7 8">
    <name type="scientific">Dysgonomonas gadei ATCC BAA-286</name>
    <dbReference type="NCBI Taxonomy" id="742766"/>
    <lineage>
        <taxon>Bacteria</taxon>
        <taxon>Pseudomonadati</taxon>
        <taxon>Bacteroidota</taxon>
        <taxon>Bacteroidia</taxon>
        <taxon>Bacteroidales</taxon>
        <taxon>Dysgonomonadaceae</taxon>
        <taxon>Dysgonomonas</taxon>
    </lineage>
</organism>
<dbReference type="Gene3D" id="3.20.20.70">
    <property type="entry name" value="Aldolase class I"/>
    <property type="match status" value="1"/>
</dbReference>
<dbReference type="SUPFAM" id="SSF51395">
    <property type="entry name" value="FMN-linked oxidoreductases"/>
    <property type="match status" value="1"/>
</dbReference>
<dbReference type="InterPro" id="IPR001155">
    <property type="entry name" value="OxRdtase_FMN_N"/>
</dbReference>
<keyword evidence="3" id="KW-0288">FMN</keyword>
<dbReference type="PANTHER" id="PTHR43303">
    <property type="entry name" value="NADPH DEHYDROGENASE C23G7.10C-RELATED"/>
    <property type="match status" value="1"/>
</dbReference>
<evidence type="ECO:0000259" key="6">
    <source>
        <dbReference type="Pfam" id="PF00724"/>
    </source>
</evidence>
<comment type="cofactor">
    <cofactor evidence="1">
        <name>FMN</name>
        <dbReference type="ChEBI" id="CHEBI:58210"/>
    </cofactor>
</comment>
<dbReference type="InterPro" id="IPR044152">
    <property type="entry name" value="YqjM-like"/>
</dbReference>
<dbReference type="Proteomes" id="UP000004913">
    <property type="component" value="Unassembled WGS sequence"/>
</dbReference>
<gene>
    <name evidence="7" type="ORF">HMPREF9455_01751</name>
</gene>
<dbReference type="Pfam" id="PF00724">
    <property type="entry name" value="Oxidored_FMN"/>
    <property type="match status" value="1"/>
</dbReference>
<dbReference type="PANTHER" id="PTHR43303:SF4">
    <property type="entry name" value="NADPH DEHYDROGENASE C23G7.10C-RELATED"/>
    <property type="match status" value="1"/>
</dbReference>
<reference evidence="7 8" key="1">
    <citation type="submission" date="2011-04" db="EMBL/GenBank/DDBJ databases">
        <title>The Genome Sequence of Dysgonomonas gadei ATCC BAA-286.</title>
        <authorList>
            <consortium name="The Broad Institute Genome Sequencing Platform"/>
            <person name="Earl A."/>
            <person name="Ward D."/>
            <person name="Feldgarden M."/>
            <person name="Gevers D."/>
            <person name="Pudlo N."/>
            <person name="Martens E."/>
            <person name="Allen-Vercoe E."/>
            <person name="Young S.K."/>
            <person name="Zeng Q."/>
            <person name="Gargeya S."/>
            <person name="Fitzgerald M."/>
            <person name="Haas B."/>
            <person name="Abouelleil A."/>
            <person name="Alvarado L."/>
            <person name="Arachchi H.M."/>
            <person name="Berlin A."/>
            <person name="Brown A."/>
            <person name="Chapman S.B."/>
            <person name="Chen Z."/>
            <person name="Dunbar C."/>
            <person name="Freedman E."/>
            <person name="Gearin G."/>
            <person name="Gellesch M."/>
            <person name="Goldberg J."/>
            <person name="Griggs A."/>
            <person name="Gujja S."/>
            <person name="Heiman D."/>
            <person name="Howarth C."/>
            <person name="Larson L."/>
            <person name="Lui A."/>
            <person name="MacDonald P.J.P."/>
            <person name="Mehta T."/>
            <person name="Montmayeur A."/>
            <person name="Murphy C."/>
            <person name="Neiman D."/>
            <person name="Pearson M."/>
            <person name="Priest M."/>
            <person name="Roberts A."/>
            <person name="Saif S."/>
            <person name="Shea T."/>
            <person name="Shenoy N."/>
            <person name="Sisk P."/>
            <person name="Stolte C."/>
            <person name="Sykes S."/>
            <person name="Yandava C."/>
            <person name="Wortman J."/>
            <person name="Nusbaum C."/>
            <person name="Birren B."/>
        </authorList>
    </citation>
    <scope>NUCLEOTIDE SEQUENCE [LARGE SCALE GENOMIC DNA]</scope>
    <source>
        <strain evidence="7 8">ATCC BAA-286</strain>
    </source>
</reference>
<keyword evidence="5" id="KW-0560">Oxidoreductase</keyword>
<keyword evidence="8" id="KW-1185">Reference proteome</keyword>
<dbReference type="RefSeq" id="WP_006799266.1">
    <property type="nucleotide sequence ID" value="NZ_GL891982.1"/>
</dbReference>
<comment type="caution">
    <text evidence="7">The sequence shown here is derived from an EMBL/GenBank/DDBJ whole genome shotgun (WGS) entry which is preliminary data.</text>
</comment>
<accession>F5IXD4</accession>
<dbReference type="STRING" id="742766.HMPREF9455_01751"/>
<evidence type="ECO:0000313" key="8">
    <source>
        <dbReference type="Proteomes" id="UP000004913"/>
    </source>
</evidence>
<evidence type="ECO:0000313" key="7">
    <source>
        <dbReference type="EMBL" id="EGK02117.1"/>
    </source>
</evidence>
<dbReference type="GO" id="GO:0010181">
    <property type="term" value="F:FMN binding"/>
    <property type="evidence" value="ECO:0007669"/>
    <property type="project" value="InterPro"/>
</dbReference>